<dbReference type="EMBL" id="JAVFWL010000004">
    <property type="protein sequence ID" value="KAK6749030.1"/>
    <property type="molecule type" value="Genomic_DNA"/>
</dbReference>
<proteinExistence type="predicted"/>
<keyword evidence="2" id="KW-1185">Reference proteome</keyword>
<evidence type="ECO:0000313" key="1">
    <source>
        <dbReference type="EMBL" id="KAK6749030.1"/>
    </source>
</evidence>
<sequence>MPKRNRSCVATPQRGVLTTILLGRKRSVEIRYKLVLRIVETTQNVGLTVPYKAFSPKTMPKTGIEVVSPRPQRGVLTTILLGPKARL</sequence>
<comment type="caution">
    <text evidence="1">The sequence shown here is derived from an EMBL/GenBank/DDBJ whole genome shotgun (WGS) entry which is preliminary data.</text>
</comment>
<organism evidence="1 2">
    <name type="scientific">Necator americanus</name>
    <name type="common">Human hookworm</name>
    <dbReference type="NCBI Taxonomy" id="51031"/>
    <lineage>
        <taxon>Eukaryota</taxon>
        <taxon>Metazoa</taxon>
        <taxon>Ecdysozoa</taxon>
        <taxon>Nematoda</taxon>
        <taxon>Chromadorea</taxon>
        <taxon>Rhabditida</taxon>
        <taxon>Rhabditina</taxon>
        <taxon>Rhabditomorpha</taxon>
        <taxon>Strongyloidea</taxon>
        <taxon>Ancylostomatidae</taxon>
        <taxon>Bunostominae</taxon>
        <taxon>Necator</taxon>
    </lineage>
</organism>
<reference evidence="1 2" key="1">
    <citation type="submission" date="2023-08" db="EMBL/GenBank/DDBJ databases">
        <title>A Necator americanus chromosomal reference genome.</title>
        <authorList>
            <person name="Ilik V."/>
            <person name="Petrzelkova K.J."/>
            <person name="Pardy F."/>
            <person name="Fuh T."/>
            <person name="Niatou-Singa F.S."/>
            <person name="Gouil Q."/>
            <person name="Baker L."/>
            <person name="Ritchie M.E."/>
            <person name="Jex A.R."/>
            <person name="Gazzola D."/>
            <person name="Li H."/>
            <person name="Toshio Fujiwara R."/>
            <person name="Zhan B."/>
            <person name="Aroian R.V."/>
            <person name="Pafco B."/>
            <person name="Schwarz E.M."/>
        </authorList>
    </citation>
    <scope>NUCLEOTIDE SEQUENCE [LARGE SCALE GENOMIC DNA]</scope>
    <source>
        <strain evidence="1 2">Aroian</strain>
        <tissue evidence="1">Whole animal</tissue>
    </source>
</reference>
<protein>
    <submittedName>
        <fullName evidence="1">Uncharacterized protein</fullName>
    </submittedName>
</protein>
<dbReference type="Proteomes" id="UP001303046">
    <property type="component" value="Unassembled WGS sequence"/>
</dbReference>
<gene>
    <name evidence="1" type="primary">Necator_chrIV.g14863</name>
    <name evidence="1" type="ORF">RB195_001568</name>
</gene>
<name>A0ABR1DEW7_NECAM</name>
<accession>A0ABR1DEW7</accession>
<evidence type="ECO:0000313" key="2">
    <source>
        <dbReference type="Proteomes" id="UP001303046"/>
    </source>
</evidence>